<dbReference type="GO" id="GO:0008235">
    <property type="term" value="F:metalloexopeptidase activity"/>
    <property type="evidence" value="ECO:0007669"/>
    <property type="project" value="TreeGrafter"/>
</dbReference>
<keyword evidence="1" id="KW-0645">Protease</keyword>
<dbReference type="PANTHER" id="PTHR34858">
    <property type="entry name" value="CYSO-CYSTEINE PEPTIDASE"/>
    <property type="match status" value="1"/>
</dbReference>
<protein>
    <submittedName>
        <fullName evidence="7">M67 family peptidase</fullName>
    </submittedName>
</protein>
<reference evidence="7 8" key="1">
    <citation type="submission" date="2018-10" db="EMBL/GenBank/DDBJ databases">
        <title>Phylogenomics of Brevibacillus.</title>
        <authorList>
            <person name="Dunlap C."/>
        </authorList>
    </citation>
    <scope>NUCLEOTIDE SEQUENCE [LARGE SCALE GENOMIC DNA]</scope>
    <source>
        <strain evidence="7 8">DSM 100115</strain>
    </source>
</reference>
<organism evidence="7 8">
    <name type="scientific">Brevibacillus gelatini</name>
    <dbReference type="NCBI Taxonomy" id="1655277"/>
    <lineage>
        <taxon>Bacteria</taxon>
        <taxon>Bacillati</taxon>
        <taxon>Bacillota</taxon>
        <taxon>Bacilli</taxon>
        <taxon>Bacillales</taxon>
        <taxon>Paenibacillaceae</taxon>
        <taxon>Brevibacillus</taxon>
    </lineage>
</organism>
<keyword evidence="3" id="KW-0378">Hydrolase</keyword>
<dbReference type="InterPro" id="IPR051929">
    <property type="entry name" value="VirAsm_ModProt"/>
</dbReference>
<evidence type="ECO:0000259" key="6">
    <source>
        <dbReference type="PROSITE" id="PS50249"/>
    </source>
</evidence>
<dbReference type="PROSITE" id="PS50249">
    <property type="entry name" value="MPN"/>
    <property type="match status" value="1"/>
</dbReference>
<evidence type="ECO:0000256" key="1">
    <source>
        <dbReference type="ARBA" id="ARBA00022670"/>
    </source>
</evidence>
<keyword evidence="5" id="KW-0482">Metalloprotease</keyword>
<comment type="caution">
    <text evidence="7">The sequence shown here is derived from an EMBL/GenBank/DDBJ whole genome shotgun (WGS) entry which is preliminary data.</text>
</comment>
<keyword evidence="4" id="KW-0862">Zinc</keyword>
<dbReference type="OrthoDB" id="9802958at2"/>
<evidence type="ECO:0000256" key="5">
    <source>
        <dbReference type="ARBA" id="ARBA00023049"/>
    </source>
</evidence>
<dbReference type="RefSeq" id="WP_122906837.1">
    <property type="nucleotide sequence ID" value="NZ_CP154342.1"/>
</dbReference>
<dbReference type="Proteomes" id="UP000268829">
    <property type="component" value="Unassembled WGS sequence"/>
</dbReference>
<dbReference type="EMBL" id="RHHS01000063">
    <property type="protein sequence ID" value="RNB51721.1"/>
    <property type="molecule type" value="Genomic_DNA"/>
</dbReference>
<evidence type="ECO:0000313" key="8">
    <source>
        <dbReference type="Proteomes" id="UP000268829"/>
    </source>
</evidence>
<evidence type="ECO:0000256" key="4">
    <source>
        <dbReference type="ARBA" id="ARBA00022833"/>
    </source>
</evidence>
<sequence>MTRSVWDEMIRHCQEEKPYEACGLLSGRNGSAQTIWRMENILKRPDAFAMNTRQIQKVLQKIAFRGEKLVGIYHSHPTAPPVPSIEDIAYANYPEAAYLIVSLASPKPALGCYRIWGATAFSCPLQLE</sequence>
<dbReference type="InterPro" id="IPR037518">
    <property type="entry name" value="MPN"/>
</dbReference>
<dbReference type="GO" id="GO:0008270">
    <property type="term" value="F:zinc ion binding"/>
    <property type="evidence" value="ECO:0007669"/>
    <property type="project" value="TreeGrafter"/>
</dbReference>
<evidence type="ECO:0000256" key="3">
    <source>
        <dbReference type="ARBA" id="ARBA00022801"/>
    </source>
</evidence>
<dbReference type="SUPFAM" id="SSF102712">
    <property type="entry name" value="JAB1/MPN domain"/>
    <property type="match status" value="1"/>
</dbReference>
<keyword evidence="8" id="KW-1185">Reference proteome</keyword>
<gene>
    <name evidence="7" type="ORF">EDM57_22135</name>
</gene>
<evidence type="ECO:0000313" key="7">
    <source>
        <dbReference type="EMBL" id="RNB51721.1"/>
    </source>
</evidence>
<proteinExistence type="predicted"/>
<dbReference type="CDD" id="cd08070">
    <property type="entry name" value="MPN_like"/>
    <property type="match status" value="1"/>
</dbReference>
<dbReference type="PANTHER" id="PTHR34858:SF1">
    <property type="entry name" value="CYSO-CYSTEINE PEPTIDASE"/>
    <property type="match status" value="1"/>
</dbReference>
<dbReference type="InterPro" id="IPR000555">
    <property type="entry name" value="JAMM/MPN+_dom"/>
</dbReference>
<dbReference type="Pfam" id="PF14464">
    <property type="entry name" value="Prok-JAB"/>
    <property type="match status" value="1"/>
</dbReference>
<dbReference type="InterPro" id="IPR028090">
    <property type="entry name" value="JAB_dom_prok"/>
</dbReference>
<feature type="domain" description="MPN" evidence="6">
    <location>
        <begin position="1"/>
        <end position="119"/>
    </location>
</feature>
<accession>A0A3M8AKL1</accession>
<dbReference type="SMART" id="SM00232">
    <property type="entry name" value="JAB_MPN"/>
    <property type="match status" value="1"/>
</dbReference>
<evidence type="ECO:0000256" key="2">
    <source>
        <dbReference type="ARBA" id="ARBA00022723"/>
    </source>
</evidence>
<keyword evidence="2" id="KW-0479">Metal-binding</keyword>
<name>A0A3M8AKL1_9BACL</name>
<dbReference type="Gene3D" id="3.40.140.10">
    <property type="entry name" value="Cytidine Deaminase, domain 2"/>
    <property type="match status" value="1"/>
</dbReference>
<dbReference type="GO" id="GO:0006508">
    <property type="term" value="P:proteolysis"/>
    <property type="evidence" value="ECO:0007669"/>
    <property type="project" value="UniProtKB-KW"/>
</dbReference>
<dbReference type="AlphaFoldDB" id="A0A3M8AKL1"/>